<evidence type="ECO:0000313" key="2">
    <source>
        <dbReference type="EMBL" id="KND86425.1"/>
    </source>
</evidence>
<evidence type="ECO:0000313" key="3">
    <source>
        <dbReference type="Proteomes" id="UP000036947"/>
    </source>
</evidence>
<gene>
    <name evidence="2" type="ORF">TOPH_08951</name>
</gene>
<protein>
    <submittedName>
        <fullName evidence="2">Uncharacterized protein</fullName>
    </submittedName>
</protein>
<reference evidence="2 3" key="1">
    <citation type="journal article" date="2015" name="BMC Genomics">
        <title>The genome of the truffle-parasite Tolypocladium ophioglossoides and the evolution of antifungal peptaibiotics.</title>
        <authorList>
            <person name="Quandt C.A."/>
            <person name="Bushley K.E."/>
            <person name="Spatafora J.W."/>
        </authorList>
    </citation>
    <scope>NUCLEOTIDE SEQUENCE [LARGE SCALE GENOMIC DNA]</scope>
    <source>
        <strain evidence="2 3">CBS 100239</strain>
    </source>
</reference>
<evidence type="ECO:0000256" key="1">
    <source>
        <dbReference type="SAM" id="SignalP"/>
    </source>
</evidence>
<dbReference type="OrthoDB" id="4895973at2759"/>
<dbReference type="Proteomes" id="UP000036947">
    <property type="component" value="Unassembled WGS sequence"/>
</dbReference>
<name>A0A0L0MY73_TOLOC</name>
<keyword evidence="3" id="KW-1185">Reference proteome</keyword>
<organism evidence="2 3">
    <name type="scientific">Tolypocladium ophioglossoides (strain CBS 100239)</name>
    <name type="common">Snaketongue truffleclub</name>
    <name type="synonym">Elaphocordyceps ophioglossoides</name>
    <dbReference type="NCBI Taxonomy" id="1163406"/>
    <lineage>
        <taxon>Eukaryota</taxon>
        <taxon>Fungi</taxon>
        <taxon>Dikarya</taxon>
        <taxon>Ascomycota</taxon>
        <taxon>Pezizomycotina</taxon>
        <taxon>Sordariomycetes</taxon>
        <taxon>Hypocreomycetidae</taxon>
        <taxon>Hypocreales</taxon>
        <taxon>Ophiocordycipitaceae</taxon>
        <taxon>Tolypocladium</taxon>
    </lineage>
</organism>
<sequence length="273" mass="30233">MLPFWTLAILLVTGAFANKESGKYQVILYYRVRQFMVNALGEGGNRIAPGCKSPCDMEAFLNEVSNVNTCDGKKPATGPDGKRILINDPDFKKIDFSKLTDDYLKDLNAAGKELDKSGFKGLLLNGKLFNGWSGGNSLPASAIDDTRDALHCQGKDPSGGHFDEIKDSLQAAADARRINYADYLTEAFKKELLRLNKDFEVVLTDAISHPPVDIEETIKKNAGEKGMAKNEEKIRQFVNNYNNSKKGLNHLAAIQEMQGLRNKLELPFGQCKQ</sequence>
<comment type="caution">
    <text evidence="2">The sequence shown here is derived from an EMBL/GenBank/DDBJ whole genome shotgun (WGS) entry which is preliminary data.</text>
</comment>
<feature type="chain" id="PRO_5005544557" evidence="1">
    <location>
        <begin position="18"/>
        <end position="273"/>
    </location>
</feature>
<feature type="signal peptide" evidence="1">
    <location>
        <begin position="1"/>
        <end position="17"/>
    </location>
</feature>
<dbReference type="EMBL" id="LFRF01000058">
    <property type="protein sequence ID" value="KND86425.1"/>
    <property type="molecule type" value="Genomic_DNA"/>
</dbReference>
<keyword evidence="1" id="KW-0732">Signal</keyword>
<dbReference type="AlphaFoldDB" id="A0A0L0MY73"/>
<proteinExistence type="predicted"/>
<accession>A0A0L0MY73</accession>